<protein>
    <submittedName>
        <fullName evidence="1">Uncharacterized protein</fullName>
    </submittedName>
</protein>
<sequence length="159" mass="17340">MATKSPISVICGYSADRVSAVHAVDIEYADYYGRSSSVITGQGAMMTAWIVILHLSRLETSDKLIEESKHQISKHSCTKESNKPSKNRGFTRRAARRNLLDSICKILTFVRNFEGNPSAYGDSAPSAPTLTQTCVSLYQGAQGVCPIVGHAACILNDWQ</sequence>
<accession>R0ICY0</accession>
<evidence type="ECO:0000313" key="1">
    <source>
        <dbReference type="EMBL" id="EOA83041.1"/>
    </source>
</evidence>
<organism evidence="1 2">
    <name type="scientific">Exserohilum turcicum (strain 28A)</name>
    <name type="common">Northern leaf blight fungus</name>
    <name type="synonym">Setosphaeria turcica</name>
    <dbReference type="NCBI Taxonomy" id="671987"/>
    <lineage>
        <taxon>Eukaryota</taxon>
        <taxon>Fungi</taxon>
        <taxon>Dikarya</taxon>
        <taxon>Ascomycota</taxon>
        <taxon>Pezizomycotina</taxon>
        <taxon>Dothideomycetes</taxon>
        <taxon>Pleosporomycetidae</taxon>
        <taxon>Pleosporales</taxon>
        <taxon>Pleosporineae</taxon>
        <taxon>Pleosporaceae</taxon>
        <taxon>Exserohilum</taxon>
    </lineage>
</organism>
<keyword evidence="2" id="KW-1185">Reference proteome</keyword>
<dbReference type="EMBL" id="KB908844">
    <property type="protein sequence ID" value="EOA83041.1"/>
    <property type="molecule type" value="Genomic_DNA"/>
</dbReference>
<reference evidence="1 2" key="1">
    <citation type="journal article" date="2012" name="PLoS Pathog.">
        <title>Diverse lifestyles and strategies of plant pathogenesis encoded in the genomes of eighteen Dothideomycetes fungi.</title>
        <authorList>
            <person name="Ohm R.A."/>
            <person name="Feau N."/>
            <person name="Henrissat B."/>
            <person name="Schoch C.L."/>
            <person name="Horwitz B.A."/>
            <person name="Barry K.W."/>
            <person name="Condon B.J."/>
            <person name="Copeland A.C."/>
            <person name="Dhillon B."/>
            <person name="Glaser F."/>
            <person name="Hesse C.N."/>
            <person name="Kosti I."/>
            <person name="LaButti K."/>
            <person name="Lindquist E.A."/>
            <person name="Lucas S."/>
            <person name="Salamov A.A."/>
            <person name="Bradshaw R.E."/>
            <person name="Ciuffetti L."/>
            <person name="Hamelin R.C."/>
            <person name="Kema G.H.J."/>
            <person name="Lawrence C."/>
            <person name="Scott J.A."/>
            <person name="Spatafora J.W."/>
            <person name="Turgeon B.G."/>
            <person name="de Wit P.J.G.M."/>
            <person name="Zhong S."/>
            <person name="Goodwin S.B."/>
            <person name="Grigoriev I.V."/>
        </authorList>
    </citation>
    <scope>NUCLEOTIDE SEQUENCE [LARGE SCALE GENOMIC DNA]</scope>
    <source>
        <strain evidence="2">28A</strain>
    </source>
</reference>
<name>R0ICY0_EXST2</name>
<reference evidence="1 2" key="2">
    <citation type="journal article" date="2013" name="PLoS Genet.">
        <title>Comparative genome structure, secondary metabolite, and effector coding capacity across Cochliobolus pathogens.</title>
        <authorList>
            <person name="Condon B.J."/>
            <person name="Leng Y."/>
            <person name="Wu D."/>
            <person name="Bushley K.E."/>
            <person name="Ohm R.A."/>
            <person name="Otillar R."/>
            <person name="Martin J."/>
            <person name="Schackwitz W."/>
            <person name="Grimwood J."/>
            <person name="MohdZainudin N."/>
            <person name="Xue C."/>
            <person name="Wang R."/>
            <person name="Manning V.A."/>
            <person name="Dhillon B."/>
            <person name="Tu Z.J."/>
            <person name="Steffenson B.J."/>
            <person name="Salamov A."/>
            <person name="Sun H."/>
            <person name="Lowry S."/>
            <person name="LaButti K."/>
            <person name="Han J."/>
            <person name="Copeland A."/>
            <person name="Lindquist E."/>
            <person name="Barry K."/>
            <person name="Schmutz J."/>
            <person name="Baker S.E."/>
            <person name="Ciuffetti L.M."/>
            <person name="Grigoriev I.V."/>
            <person name="Zhong S."/>
            <person name="Turgeon B.G."/>
        </authorList>
    </citation>
    <scope>NUCLEOTIDE SEQUENCE [LARGE SCALE GENOMIC DNA]</scope>
    <source>
        <strain evidence="2">28A</strain>
    </source>
</reference>
<dbReference type="Proteomes" id="UP000016935">
    <property type="component" value="Unassembled WGS sequence"/>
</dbReference>
<evidence type="ECO:0000313" key="2">
    <source>
        <dbReference type="Proteomes" id="UP000016935"/>
    </source>
</evidence>
<dbReference type="AlphaFoldDB" id="R0ICY0"/>
<dbReference type="RefSeq" id="XP_008029486.1">
    <property type="nucleotide sequence ID" value="XM_008031295.1"/>
</dbReference>
<dbReference type="HOGENOM" id="CLU_1661874_0_0_1"/>
<gene>
    <name evidence="1" type="ORF">SETTUDRAFT_34552</name>
</gene>
<dbReference type="GeneID" id="19403917"/>
<proteinExistence type="predicted"/>